<evidence type="ECO:0000313" key="1">
    <source>
        <dbReference type="EMBL" id="KIY62871.1"/>
    </source>
</evidence>
<name>A0A0D7B028_9AGAR</name>
<dbReference type="Gene3D" id="1.20.1280.50">
    <property type="match status" value="1"/>
</dbReference>
<sequence>MSLAATTAHASMFSLPDEVLAVIFDLFVFEAALSSSGFSVFKITRLPSQFVLMSVCRKWEDLCTSLPELWTKICFNLRPAQIVIGLPDWTEFALVCEEALHWSGSLLLTLELQDWNIIEEDRDDIAAHMHHNKARFYEEVADDKSIAYRILQLVMRHSSRWKEFSMRGYKYSNGTPQISGIPWAHLTDVAHRIPMLESLSFHDLWHIPSSNYSKHERWDIFLEAPRLSVVNFNASIVDLDIPWSQLEEITLDYSGFAWNPRFDDYLTRAMKYTTAPTVSLDNTREEIDDTVDTNDLPVTQNPHVVDLRLSPMNLQSNLHFPNLSSLSFKVGTVLREDIFGVLQAKTLLENSGCRLLDLTMYEWAQDYEGQSIEPLLPYLETLQSLTINASPVEKTYSNDVWATNFTYIIRKLRDLLVASATTPVNMPYLTTLTVNITPSPGTSPRYLYDAHLASAIWDIVRARMLVQWPDAEVERFHINIPNYPTVEATEIISQEFKESQAWQSIQSAGVNFGIYLPVV</sequence>
<proteinExistence type="predicted"/>
<accession>A0A0D7B028</accession>
<protein>
    <submittedName>
        <fullName evidence="1">Uncharacterized protein</fullName>
    </submittedName>
</protein>
<dbReference type="EMBL" id="KN880741">
    <property type="protein sequence ID" value="KIY62871.1"/>
    <property type="molecule type" value="Genomic_DNA"/>
</dbReference>
<dbReference type="Proteomes" id="UP000054007">
    <property type="component" value="Unassembled WGS sequence"/>
</dbReference>
<dbReference type="OrthoDB" id="3071411at2759"/>
<reference evidence="1 2" key="1">
    <citation type="journal article" date="2015" name="Fungal Genet. Biol.">
        <title>Evolution of novel wood decay mechanisms in Agaricales revealed by the genome sequences of Fistulina hepatica and Cylindrobasidium torrendii.</title>
        <authorList>
            <person name="Floudas D."/>
            <person name="Held B.W."/>
            <person name="Riley R."/>
            <person name="Nagy L.G."/>
            <person name="Koehler G."/>
            <person name="Ransdell A.S."/>
            <person name="Younus H."/>
            <person name="Chow J."/>
            <person name="Chiniquy J."/>
            <person name="Lipzen A."/>
            <person name="Tritt A."/>
            <person name="Sun H."/>
            <person name="Haridas S."/>
            <person name="LaButti K."/>
            <person name="Ohm R.A."/>
            <person name="Kues U."/>
            <person name="Blanchette R.A."/>
            <person name="Grigoriev I.V."/>
            <person name="Minto R.E."/>
            <person name="Hibbett D.S."/>
        </authorList>
    </citation>
    <scope>NUCLEOTIDE SEQUENCE [LARGE SCALE GENOMIC DNA]</scope>
    <source>
        <strain evidence="1 2">FP15055 ss-10</strain>
    </source>
</reference>
<dbReference type="AlphaFoldDB" id="A0A0D7B028"/>
<dbReference type="SUPFAM" id="SSF81383">
    <property type="entry name" value="F-box domain"/>
    <property type="match status" value="1"/>
</dbReference>
<dbReference type="InterPro" id="IPR036047">
    <property type="entry name" value="F-box-like_dom_sf"/>
</dbReference>
<keyword evidence="2" id="KW-1185">Reference proteome</keyword>
<gene>
    <name evidence="1" type="ORF">CYLTODRAFT_458629</name>
</gene>
<organism evidence="1 2">
    <name type="scientific">Cylindrobasidium torrendii FP15055 ss-10</name>
    <dbReference type="NCBI Taxonomy" id="1314674"/>
    <lineage>
        <taxon>Eukaryota</taxon>
        <taxon>Fungi</taxon>
        <taxon>Dikarya</taxon>
        <taxon>Basidiomycota</taxon>
        <taxon>Agaricomycotina</taxon>
        <taxon>Agaricomycetes</taxon>
        <taxon>Agaricomycetidae</taxon>
        <taxon>Agaricales</taxon>
        <taxon>Marasmiineae</taxon>
        <taxon>Physalacriaceae</taxon>
        <taxon>Cylindrobasidium</taxon>
    </lineage>
</organism>
<evidence type="ECO:0000313" key="2">
    <source>
        <dbReference type="Proteomes" id="UP000054007"/>
    </source>
</evidence>